<proteinExistence type="predicted"/>
<dbReference type="InterPro" id="IPR021317">
    <property type="entry name" value="DUF2917"/>
</dbReference>
<name>A0A848FAN3_9BURK</name>
<dbReference type="EMBL" id="JABBFW010000016">
    <property type="protein sequence ID" value="NML17247.1"/>
    <property type="molecule type" value="Genomic_DNA"/>
</dbReference>
<comment type="caution">
    <text evidence="1">The sequence shown here is derived from an EMBL/GenBank/DDBJ whole genome shotgun (WGS) entry which is preliminary data.</text>
</comment>
<protein>
    <submittedName>
        <fullName evidence="1">DUF2917 domain-containing protein</fullName>
    </submittedName>
</protein>
<evidence type="ECO:0000313" key="2">
    <source>
        <dbReference type="Proteomes" id="UP000574067"/>
    </source>
</evidence>
<keyword evidence="2" id="KW-1185">Reference proteome</keyword>
<organism evidence="1 2">
    <name type="scientific">Azohydromonas caseinilytica</name>
    <dbReference type="NCBI Taxonomy" id="2728836"/>
    <lineage>
        <taxon>Bacteria</taxon>
        <taxon>Pseudomonadati</taxon>
        <taxon>Pseudomonadota</taxon>
        <taxon>Betaproteobacteria</taxon>
        <taxon>Burkholderiales</taxon>
        <taxon>Sphaerotilaceae</taxon>
        <taxon>Azohydromonas</taxon>
    </lineage>
</organism>
<gene>
    <name evidence="1" type="ORF">HHL10_19925</name>
</gene>
<reference evidence="1 2" key="1">
    <citation type="submission" date="2020-04" db="EMBL/GenBank/DDBJ databases">
        <title>Azohydromonas sp. isolated from soil.</title>
        <authorList>
            <person name="Dahal R.H."/>
        </authorList>
    </citation>
    <scope>NUCLEOTIDE SEQUENCE [LARGE SCALE GENOMIC DNA]</scope>
    <source>
        <strain evidence="1 2">G-1-1-14</strain>
    </source>
</reference>
<accession>A0A848FAN3</accession>
<evidence type="ECO:0000313" key="1">
    <source>
        <dbReference type="EMBL" id="NML17247.1"/>
    </source>
</evidence>
<dbReference type="Proteomes" id="UP000574067">
    <property type="component" value="Unassembled WGS sequence"/>
</dbReference>
<sequence length="109" mass="12180">MRFTLHLNDSCQRLSLRPGARITCAGGTLWITLESRQASRPSPDLVLTPGQCHRVTEAADYFLTGTRKDVATACEIDLSREQRPDGRPLLALRRALQGRGDPLRRLLRA</sequence>
<dbReference type="AlphaFoldDB" id="A0A848FAN3"/>
<dbReference type="Pfam" id="PF11142">
    <property type="entry name" value="DUF2917"/>
    <property type="match status" value="1"/>
</dbReference>
<dbReference type="RefSeq" id="WP_169162153.1">
    <property type="nucleotide sequence ID" value="NZ_JABBFW010000016.1"/>
</dbReference>